<gene>
    <name evidence="2" type="ORF">ACFOW8_02065</name>
</gene>
<accession>A0ABV8KZI9</accession>
<protein>
    <submittedName>
        <fullName evidence="2">Uncharacterized protein</fullName>
    </submittedName>
</protein>
<reference evidence="3" key="1">
    <citation type="journal article" date="2019" name="Int. J. Syst. Evol. Microbiol.">
        <title>The Global Catalogue of Microorganisms (GCM) 10K type strain sequencing project: providing services to taxonomists for standard genome sequencing and annotation.</title>
        <authorList>
            <consortium name="The Broad Institute Genomics Platform"/>
            <consortium name="The Broad Institute Genome Sequencing Center for Infectious Disease"/>
            <person name="Wu L."/>
            <person name="Ma J."/>
        </authorList>
    </citation>
    <scope>NUCLEOTIDE SEQUENCE [LARGE SCALE GENOMIC DNA]</scope>
    <source>
        <strain evidence="3">CGMCC 4.7204</strain>
    </source>
</reference>
<evidence type="ECO:0000313" key="3">
    <source>
        <dbReference type="Proteomes" id="UP001595767"/>
    </source>
</evidence>
<dbReference type="Proteomes" id="UP001595767">
    <property type="component" value="Unassembled WGS sequence"/>
</dbReference>
<name>A0ABV8KZI9_9NOCA</name>
<evidence type="ECO:0000313" key="2">
    <source>
        <dbReference type="EMBL" id="MFC4123710.1"/>
    </source>
</evidence>
<organism evidence="2 3">
    <name type="scientific">Nocardia rhizosphaerae</name>
    <dbReference type="NCBI Taxonomy" id="1691571"/>
    <lineage>
        <taxon>Bacteria</taxon>
        <taxon>Bacillati</taxon>
        <taxon>Actinomycetota</taxon>
        <taxon>Actinomycetes</taxon>
        <taxon>Mycobacteriales</taxon>
        <taxon>Nocardiaceae</taxon>
        <taxon>Nocardia</taxon>
    </lineage>
</organism>
<feature type="region of interest" description="Disordered" evidence="1">
    <location>
        <begin position="1"/>
        <end position="25"/>
    </location>
</feature>
<dbReference type="EMBL" id="JBHSBA010000003">
    <property type="protein sequence ID" value="MFC4123710.1"/>
    <property type="molecule type" value="Genomic_DNA"/>
</dbReference>
<evidence type="ECO:0000256" key="1">
    <source>
        <dbReference type="SAM" id="MobiDB-lite"/>
    </source>
</evidence>
<dbReference type="RefSeq" id="WP_378544553.1">
    <property type="nucleotide sequence ID" value="NZ_JBHSBA010000003.1"/>
</dbReference>
<feature type="compositionally biased region" description="Polar residues" evidence="1">
    <location>
        <begin position="15"/>
        <end position="25"/>
    </location>
</feature>
<proteinExistence type="predicted"/>
<keyword evidence="3" id="KW-1185">Reference proteome</keyword>
<sequence length="211" mass="23275">MSGKEIIGSVDFGTSEAQPSGYVQTDSGQLVTPEFLALIQQTLSGKLAQSEAEDDLAPEVRALAEELSVIHLPEWRSHVGRKLAEPTVTSIKQATRVAEYLVKRGVRVNPELEELRWVPTPAGPPGAFDTGKHVSRDEYGEWPTPDPEEFYNLDEIEVRQADDGRWSATHPRGLACEGSTRTDAYAGIVEQLRERIDAVRHGRSVDGVDTR</sequence>
<comment type="caution">
    <text evidence="2">The sequence shown here is derived from an EMBL/GenBank/DDBJ whole genome shotgun (WGS) entry which is preliminary data.</text>
</comment>